<feature type="region of interest" description="Disordered" evidence="1">
    <location>
        <begin position="1"/>
        <end position="31"/>
    </location>
</feature>
<reference evidence="3 4" key="1">
    <citation type="submission" date="2020-08" db="EMBL/GenBank/DDBJ databases">
        <title>Sequencing the genomes of 1000 actinobacteria strains.</title>
        <authorList>
            <person name="Klenk H.-P."/>
        </authorList>
    </citation>
    <scope>NUCLEOTIDE SEQUENCE [LARGE SCALE GENOMIC DNA]</scope>
    <source>
        <strain evidence="3 4">DSM 23889</strain>
    </source>
</reference>
<keyword evidence="2" id="KW-0472">Membrane</keyword>
<feature type="transmembrane region" description="Helical" evidence="2">
    <location>
        <begin position="38"/>
        <end position="58"/>
    </location>
</feature>
<keyword evidence="2" id="KW-0812">Transmembrane</keyword>
<organism evidence="3 4">
    <name type="scientific">Microcella frigidaquae</name>
    <dbReference type="NCBI Taxonomy" id="424758"/>
    <lineage>
        <taxon>Bacteria</taxon>
        <taxon>Bacillati</taxon>
        <taxon>Actinomycetota</taxon>
        <taxon>Actinomycetes</taxon>
        <taxon>Micrococcales</taxon>
        <taxon>Microbacteriaceae</taxon>
        <taxon>Microcella</taxon>
    </lineage>
</organism>
<evidence type="ECO:0000313" key="3">
    <source>
        <dbReference type="EMBL" id="MBB5617434.1"/>
    </source>
</evidence>
<keyword evidence="2" id="KW-1133">Transmembrane helix</keyword>
<evidence type="ECO:0000256" key="2">
    <source>
        <dbReference type="SAM" id="Phobius"/>
    </source>
</evidence>
<protein>
    <recommendedName>
        <fullName evidence="5">DUF4245 domain-containing protein</fullName>
    </recommendedName>
</protein>
<feature type="compositionally biased region" description="Basic and acidic residues" evidence="1">
    <location>
        <begin position="16"/>
        <end position="26"/>
    </location>
</feature>
<evidence type="ECO:0000256" key="1">
    <source>
        <dbReference type="SAM" id="MobiDB-lite"/>
    </source>
</evidence>
<keyword evidence="4" id="KW-1185">Reference proteome</keyword>
<evidence type="ECO:0008006" key="5">
    <source>
        <dbReference type="Google" id="ProtNLM"/>
    </source>
</evidence>
<proteinExistence type="predicted"/>
<evidence type="ECO:0000313" key="4">
    <source>
        <dbReference type="Proteomes" id="UP000552883"/>
    </source>
</evidence>
<dbReference type="Pfam" id="PF14030">
    <property type="entry name" value="DUF4245"/>
    <property type="match status" value="1"/>
</dbReference>
<dbReference type="EMBL" id="JACHBS010000001">
    <property type="protein sequence ID" value="MBB5617434.1"/>
    <property type="molecule type" value="Genomic_DNA"/>
</dbReference>
<gene>
    <name evidence="3" type="ORF">BJ959_000930</name>
</gene>
<dbReference type="RefSeq" id="WP_165879051.1">
    <property type="nucleotide sequence ID" value="NZ_BAAANZ010000016.1"/>
</dbReference>
<dbReference type="InterPro" id="IPR025339">
    <property type="entry name" value="DUF4245"/>
</dbReference>
<comment type="caution">
    <text evidence="3">The sequence shown here is derived from an EMBL/GenBank/DDBJ whole genome shotgun (WGS) entry which is preliminary data.</text>
</comment>
<dbReference type="Proteomes" id="UP000552883">
    <property type="component" value="Unassembled WGS sequence"/>
</dbReference>
<accession>A0A840X8A7</accession>
<name>A0A840X8A7_9MICO</name>
<sequence>MNDPTSGSFEPGTETPEQKADRVAEARRKRRANQTTRNLIGSLVASLGIVLFLVLVVVRPDPVPLEIDHLAAAAEAEASLGTDVVAPIVPPTWQANRAELGGSAGVDEWAIGFITADDTFLAVLQGFTDESTWLRDALRDPGEGETVTIAGRDWQYYDRRGVDGIGLREVALVTRTADSTVVLYGTASNDDLELLATAVAAELPAD</sequence>
<dbReference type="AlphaFoldDB" id="A0A840X8A7"/>